<keyword evidence="1" id="KW-0812">Transmembrane</keyword>
<evidence type="ECO:0000256" key="1">
    <source>
        <dbReference type="SAM" id="Phobius"/>
    </source>
</evidence>
<evidence type="ECO:0000313" key="2">
    <source>
        <dbReference type="EMBL" id="MET3600101.1"/>
    </source>
</evidence>
<protein>
    <recommendedName>
        <fullName evidence="4">Holin</fullName>
    </recommendedName>
</protein>
<proteinExistence type="predicted"/>
<keyword evidence="1" id="KW-1133">Transmembrane helix</keyword>
<reference evidence="2 3" key="1">
    <citation type="submission" date="2024-06" db="EMBL/GenBank/DDBJ databases">
        <title>Genomic Encyclopedia of Type Strains, Phase IV (KMG-IV): sequencing the most valuable type-strain genomes for metagenomic binning, comparative biology and taxonomic classification.</title>
        <authorList>
            <person name="Goeker M."/>
        </authorList>
    </citation>
    <scope>NUCLEOTIDE SEQUENCE [LARGE SCALE GENOMIC DNA]</scope>
    <source>
        <strain evidence="2 3">DSM 28102</strain>
    </source>
</reference>
<evidence type="ECO:0000313" key="3">
    <source>
        <dbReference type="Proteomes" id="UP001549164"/>
    </source>
</evidence>
<dbReference type="RefSeq" id="WP_354434112.1">
    <property type="nucleotide sequence ID" value="NZ_JBEPLY010000005.1"/>
</dbReference>
<feature type="transmembrane region" description="Helical" evidence="1">
    <location>
        <begin position="73"/>
        <end position="92"/>
    </location>
</feature>
<dbReference type="EMBL" id="JBEPLY010000005">
    <property type="protein sequence ID" value="MET3600101.1"/>
    <property type="molecule type" value="Genomic_DNA"/>
</dbReference>
<evidence type="ECO:0008006" key="4">
    <source>
        <dbReference type="Google" id="ProtNLM"/>
    </source>
</evidence>
<gene>
    <name evidence="2" type="ORF">ABID12_002041</name>
</gene>
<accession>A0ABV2IB05</accession>
<keyword evidence="1" id="KW-0472">Membrane</keyword>
<dbReference type="Proteomes" id="UP001549164">
    <property type="component" value="Unassembled WGS sequence"/>
</dbReference>
<comment type="caution">
    <text evidence="2">The sequence shown here is derived from an EMBL/GenBank/DDBJ whole genome shotgun (WGS) entry which is preliminary data.</text>
</comment>
<sequence length="107" mass="11574">MNIWEMLATEKGQLALAGLAGATVSSIMEWRGALPTLRKIFVGATTAYFLGPIGVPLFQWAGGLADIPLEPSASVGGFVMGIGGMTIVEFIVKVWHFRLREVEHDKE</sequence>
<feature type="transmembrane region" description="Helical" evidence="1">
    <location>
        <begin position="40"/>
        <end position="61"/>
    </location>
</feature>
<keyword evidence="3" id="KW-1185">Reference proteome</keyword>
<name>A0ABV2IB05_9HYPH</name>
<organism evidence="2 3">
    <name type="scientific">Martelella mangrovi</name>
    <dbReference type="NCBI Taxonomy" id="1397477"/>
    <lineage>
        <taxon>Bacteria</taxon>
        <taxon>Pseudomonadati</taxon>
        <taxon>Pseudomonadota</taxon>
        <taxon>Alphaproteobacteria</taxon>
        <taxon>Hyphomicrobiales</taxon>
        <taxon>Aurantimonadaceae</taxon>
        <taxon>Martelella</taxon>
    </lineage>
</organism>